<reference evidence="16 17" key="1">
    <citation type="submission" date="2015-04" db="EMBL/GenBank/DDBJ databases">
        <title>Genome sequence of aromatic hydrocarbons-degrading Sphingobium chungbukense DJ77.</title>
        <authorList>
            <person name="Kim Y.-C."/>
            <person name="Chae J.-C."/>
        </authorList>
    </citation>
    <scope>NUCLEOTIDE SEQUENCE [LARGE SCALE GENOMIC DNA]</scope>
    <source>
        <strain evidence="16 17">DJ77</strain>
    </source>
</reference>
<keyword evidence="10 11" id="KW-0998">Cell outer membrane</keyword>
<evidence type="ECO:0000256" key="5">
    <source>
        <dbReference type="ARBA" id="ARBA00022692"/>
    </source>
</evidence>
<keyword evidence="2 11" id="KW-0813">Transport</keyword>
<keyword evidence="9 11" id="KW-0472">Membrane</keyword>
<name>A0A0M3AST2_9SPHN</name>
<dbReference type="Pfam" id="PF07715">
    <property type="entry name" value="Plug"/>
    <property type="match status" value="1"/>
</dbReference>
<feature type="chain" id="PRO_5005650564" description="TonB-dependent receptor" evidence="13">
    <location>
        <begin position="27"/>
        <end position="769"/>
    </location>
</feature>
<evidence type="ECO:0000256" key="9">
    <source>
        <dbReference type="ARBA" id="ARBA00023136"/>
    </source>
</evidence>
<accession>A0A0M3AST2</accession>
<evidence type="ECO:0000256" key="4">
    <source>
        <dbReference type="ARBA" id="ARBA00022496"/>
    </source>
</evidence>
<dbReference type="EMBL" id="LBIC01000005">
    <property type="protein sequence ID" value="KKW92001.1"/>
    <property type="molecule type" value="Genomic_DNA"/>
</dbReference>
<dbReference type="InterPro" id="IPR000531">
    <property type="entry name" value="Beta-barrel_TonB"/>
</dbReference>
<evidence type="ECO:0000256" key="8">
    <source>
        <dbReference type="ARBA" id="ARBA00023077"/>
    </source>
</evidence>
<dbReference type="GO" id="GO:0006826">
    <property type="term" value="P:iron ion transport"/>
    <property type="evidence" value="ECO:0007669"/>
    <property type="project" value="UniProtKB-KW"/>
</dbReference>
<dbReference type="SUPFAM" id="SSF56935">
    <property type="entry name" value="Porins"/>
    <property type="match status" value="1"/>
</dbReference>
<dbReference type="PANTHER" id="PTHR32552">
    <property type="entry name" value="FERRICHROME IRON RECEPTOR-RELATED"/>
    <property type="match status" value="1"/>
</dbReference>
<evidence type="ECO:0000256" key="10">
    <source>
        <dbReference type="ARBA" id="ARBA00023237"/>
    </source>
</evidence>
<evidence type="ECO:0000256" key="13">
    <source>
        <dbReference type="SAM" id="SignalP"/>
    </source>
</evidence>
<proteinExistence type="inferred from homology"/>
<comment type="subcellular location">
    <subcellularLocation>
        <location evidence="1 11">Cell outer membrane</location>
        <topology evidence="1 11">Multi-pass membrane protein</topology>
    </subcellularLocation>
</comment>
<dbReference type="STRING" id="56193.YP76_13065"/>
<dbReference type="RefSeq" id="WP_046764007.1">
    <property type="nucleotide sequence ID" value="NZ_LBIC01000005.1"/>
</dbReference>
<dbReference type="PROSITE" id="PS52016">
    <property type="entry name" value="TONB_DEPENDENT_REC_3"/>
    <property type="match status" value="1"/>
</dbReference>
<feature type="signal peptide" evidence="13">
    <location>
        <begin position="1"/>
        <end position="26"/>
    </location>
</feature>
<keyword evidence="5 11" id="KW-0812">Transmembrane</keyword>
<evidence type="ECO:0000313" key="16">
    <source>
        <dbReference type="EMBL" id="KKW92001.1"/>
    </source>
</evidence>
<keyword evidence="17" id="KW-1185">Reference proteome</keyword>
<protein>
    <recommendedName>
        <fullName evidence="18">TonB-dependent receptor</fullName>
    </recommendedName>
</protein>
<feature type="domain" description="TonB-dependent receptor plug" evidence="15">
    <location>
        <begin position="68"/>
        <end position="173"/>
    </location>
</feature>
<evidence type="ECO:0000256" key="6">
    <source>
        <dbReference type="ARBA" id="ARBA00023004"/>
    </source>
</evidence>
<organism evidence="16 17">
    <name type="scientific">Sphingobium chungbukense</name>
    <dbReference type="NCBI Taxonomy" id="56193"/>
    <lineage>
        <taxon>Bacteria</taxon>
        <taxon>Pseudomonadati</taxon>
        <taxon>Pseudomonadota</taxon>
        <taxon>Alphaproteobacteria</taxon>
        <taxon>Sphingomonadales</taxon>
        <taxon>Sphingomonadaceae</taxon>
        <taxon>Sphingobium</taxon>
    </lineage>
</organism>
<comment type="caution">
    <text evidence="16">The sequence shown here is derived from an EMBL/GenBank/DDBJ whole genome shotgun (WGS) entry which is preliminary data.</text>
</comment>
<evidence type="ECO:0000259" key="15">
    <source>
        <dbReference type="Pfam" id="PF07715"/>
    </source>
</evidence>
<evidence type="ECO:0000256" key="1">
    <source>
        <dbReference type="ARBA" id="ARBA00004571"/>
    </source>
</evidence>
<keyword evidence="4" id="KW-0410">Iron transport</keyword>
<evidence type="ECO:0000259" key="14">
    <source>
        <dbReference type="Pfam" id="PF00593"/>
    </source>
</evidence>
<dbReference type="GO" id="GO:0009279">
    <property type="term" value="C:cell outer membrane"/>
    <property type="evidence" value="ECO:0007669"/>
    <property type="project" value="UniProtKB-SubCell"/>
</dbReference>
<keyword evidence="7" id="KW-0406">Ion transport</keyword>
<dbReference type="PANTHER" id="PTHR32552:SF81">
    <property type="entry name" value="TONB-DEPENDENT OUTER MEMBRANE RECEPTOR"/>
    <property type="match status" value="1"/>
</dbReference>
<evidence type="ECO:0000256" key="12">
    <source>
        <dbReference type="RuleBase" id="RU003357"/>
    </source>
</evidence>
<keyword evidence="3 11" id="KW-1134">Transmembrane beta strand</keyword>
<keyword evidence="8 12" id="KW-0798">TonB box</keyword>
<evidence type="ECO:0000313" key="17">
    <source>
        <dbReference type="Proteomes" id="UP000033874"/>
    </source>
</evidence>
<dbReference type="AlphaFoldDB" id="A0A0M3AST2"/>
<evidence type="ECO:0000256" key="3">
    <source>
        <dbReference type="ARBA" id="ARBA00022452"/>
    </source>
</evidence>
<dbReference type="InterPro" id="IPR039426">
    <property type="entry name" value="TonB-dep_rcpt-like"/>
</dbReference>
<feature type="domain" description="TonB-dependent receptor-like beta-barrel" evidence="14">
    <location>
        <begin position="214"/>
        <end position="732"/>
    </location>
</feature>
<dbReference type="InterPro" id="IPR036942">
    <property type="entry name" value="Beta-barrel_TonB_sf"/>
</dbReference>
<evidence type="ECO:0000256" key="7">
    <source>
        <dbReference type="ARBA" id="ARBA00023065"/>
    </source>
</evidence>
<dbReference type="InterPro" id="IPR012910">
    <property type="entry name" value="Plug_dom"/>
</dbReference>
<evidence type="ECO:0000256" key="2">
    <source>
        <dbReference type="ARBA" id="ARBA00022448"/>
    </source>
</evidence>
<dbReference type="Proteomes" id="UP000033874">
    <property type="component" value="Unassembled WGS sequence"/>
</dbReference>
<keyword evidence="6" id="KW-0408">Iron</keyword>
<evidence type="ECO:0000256" key="11">
    <source>
        <dbReference type="PROSITE-ProRule" id="PRU01360"/>
    </source>
</evidence>
<dbReference type="PATRIC" id="fig|56193.3.peg.2720"/>
<dbReference type="Pfam" id="PF00593">
    <property type="entry name" value="TonB_dep_Rec_b-barrel"/>
    <property type="match status" value="1"/>
</dbReference>
<evidence type="ECO:0008006" key="18">
    <source>
        <dbReference type="Google" id="ProtNLM"/>
    </source>
</evidence>
<keyword evidence="13" id="KW-0732">Signal</keyword>
<comment type="similarity">
    <text evidence="11 12">Belongs to the TonB-dependent receptor family.</text>
</comment>
<dbReference type="Gene3D" id="2.40.170.20">
    <property type="entry name" value="TonB-dependent receptor, beta-barrel domain"/>
    <property type="match status" value="1"/>
</dbReference>
<sequence>MHRNSLYSSLLAGIAASALMPAAVWAQESAAQAATQPAAVAESATEQASQGGLGDIVVTAQRRSESAQRLPLSIEVLSADSLRKAGVSQATDIARIAPGVQIAQGGTATQVYIRGAGTPTTTPLSDPSVSLNLDGVYVARSQSFGGSFFDIERVEVLKGPQGTLYGRNSSGGALNVIPATPKLGERGGYVQLGIQNYSGVSSEAAVNLPISDTIALRASGQIVSRDGYISDGSDDDKHQSARLQLLFKPSDAFSLRLWGSYQHLGGRGPGNVSYNPSASTPLGGPDLPDNEWTSVVPELNKRLALLRAPRRYDSSDSYQNIDAYNLHAQADVNLGFATLTVVPAYQHVSMRAKNYPGIMYSTVSALTDEGQVSKAKSLEARLIDNGGSPLTYTLGLFYFDENQTNASTVDLATVALAYSALLKTKSYAAFGQLSYELFDGFKLIGGLRYTNEKRSIIDGKQFLLPRYPSTACSATVTTPCASSLNINTSLKDDRINYRAGFEYNIAPRSMIYGTVSTGFKSGGQTVADVEPYKAETITAFTAGTKNRFFDGRLQANLELFYWKYNNLQQSLQRLGRNGRSVSTIINAGKATSKGANLDVIAKVTDADTLNFAVEYNKARYGEFIWTAYTTAPSTGCAFSPISGTANYSVDCSGLQMARSPEWTGSAGYTHSFNVGNGGHLDLGANMTFASSRWLHASFVPNAHAGGYALVNLNATYTAPEDRFTVDAFVQNLTKKAVYTGGDQIPAIGGFFAATIAAPRVYGVRLRANF</sequence>
<gene>
    <name evidence="16" type="ORF">YP76_13065</name>
</gene>